<dbReference type="Proteomes" id="UP001596495">
    <property type="component" value="Unassembled WGS sequence"/>
</dbReference>
<reference evidence="4" key="1">
    <citation type="journal article" date="2019" name="Int. J. Syst. Evol. Microbiol.">
        <title>The Global Catalogue of Microorganisms (GCM) 10K type strain sequencing project: providing services to taxonomists for standard genome sequencing and annotation.</title>
        <authorList>
            <consortium name="The Broad Institute Genomics Platform"/>
            <consortium name="The Broad Institute Genome Sequencing Center for Infectious Disease"/>
            <person name="Wu L."/>
            <person name="Ma J."/>
        </authorList>
    </citation>
    <scope>NUCLEOTIDE SEQUENCE [LARGE SCALE GENOMIC DNA]</scope>
    <source>
        <strain evidence="4">CCUG 54518</strain>
    </source>
</reference>
<keyword evidence="1" id="KW-0472">Membrane</keyword>
<sequence>MPPTVPAHPLQRPLLIWASCLGLALTWDVSALDLPVMRLLGDAQGFALRQAPLLKLGLHDGFKQVALGLLLVLGIWAVRPGGRSDQPRRERLAVLAGVLLALLAINLIKLGSLTSCPWELADFGGSARYVSHWAWGTPDGGGGRCFPGGHASSALAFVGLALPGLVRGQRSGWAWLALVLVMGAIAGGAQTLRGAHYPSHTLWTLVICLGSSLAAWMVVMHRQRLRAIA</sequence>
<feature type="transmembrane region" description="Helical" evidence="1">
    <location>
        <begin position="148"/>
        <end position="166"/>
    </location>
</feature>
<feature type="transmembrane region" description="Helical" evidence="1">
    <location>
        <begin position="61"/>
        <end position="79"/>
    </location>
</feature>
<feature type="transmembrane region" description="Helical" evidence="1">
    <location>
        <begin position="91"/>
        <end position="108"/>
    </location>
</feature>
<proteinExistence type="predicted"/>
<dbReference type="SUPFAM" id="SSF48317">
    <property type="entry name" value="Acid phosphatase/Vanadium-dependent haloperoxidase"/>
    <property type="match status" value="1"/>
</dbReference>
<keyword evidence="1" id="KW-0812">Transmembrane</keyword>
<dbReference type="RefSeq" id="WP_382257541.1">
    <property type="nucleotide sequence ID" value="NZ_JBHTBX010000007.1"/>
</dbReference>
<dbReference type="Gene3D" id="1.20.144.10">
    <property type="entry name" value="Phosphatidic acid phosphatase type 2/haloperoxidase"/>
    <property type="match status" value="1"/>
</dbReference>
<dbReference type="InterPro" id="IPR000326">
    <property type="entry name" value="PAP2/HPO"/>
</dbReference>
<evidence type="ECO:0000256" key="1">
    <source>
        <dbReference type="SAM" id="Phobius"/>
    </source>
</evidence>
<gene>
    <name evidence="3" type="ORF">ACFQNJ_11910</name>
</gene>
<feature type="domain" description="Phosphatidic acid phosphatase type 2/haloperoxidase" evidence="2">
    <location>
        <begin position="93"/>
        <end position="221"/>
    </location>
</feature>
<keyword evidence="1" id="KW-1133">Transmembrane helix</keyword>
<accession>A0ABW2RAU3</accession>
<protein>
    <submittedName>
        <fullName evidence="3">Phosphatase PAP2 family protein</fullName>
    </submittedName>
</protein>
<feature type="transmembrane region" description="Helical" evidence="1">
    <location>
        <begin position="173"/>
        <end position="190"/>
    </location>
</feature>
<comment type="caution">
    <text evidence="3">The sequence shown here is derived from an EMBL/GenBank/DDBJ whole genome shotgun (WGS) entry which is preliminary data.</text>
</comment>
<evidence type="ECO:0000313" key="3">
    <source>
        <dbReference type="EMBL" id="MFC7435211.1"/>
    </source>
</evidence>
<evidence type="ECO:0000313" key="4">
    <source>
        <dbReference type="Proteomes" id="UP001596495"/>
    </source>
</evidence>
<dbReference type="InterPro" id="IPR036938">
    <property type="entry name" value="PAP2/HPO_sf"/>
</dbReference>
<name>A0ABW2RAU3_9BURK</name>
<evidence type="ECO:0000259" key="2">
    <source>
        <dbReference type="Pfam" id="PF01569"/>
    </source>
</evidence>
<dbReference type="EMBL" id="JBHTBX010000007">
    <property type="protein sequence ID" value="MFC7435211.1"/>
    <property type="molecule type" value="Genomic_DNA"/>
</dbReference>
<feature type="transmembrane region" description="Helical" evidence="1">
    <location>
        <begin position="202"/>
        <end position="219"/>
    </location>
</feature>
<keyword evidence="4" id="KW-1185">Reference proteome</keyword>
<dbReference type="Pfam" id="PF01569">
    <property type="entry name" value="PAP2"/>
    <property type="match status" value="1"/>
</dbReference>
<organism evidence="3 4">
    <name type="scientific">Hydrogenophaga bisanensis</name>
    <dbReference type="NCBI Taxonomy" id="439611"/>
    <lineage>
        <taxon>Bacteria</taxon>
        <taxon>Pseudomonadati</taxon>
        <taxon>Pseudomonadota</taxon>
        <taxon>Betaproteobacteria</taxon>
        <taxon>Burkholderiales</taxon>
        <taxon>Comamonadaceae</taxon>
        <taxon>Hydrogenophaga</taxon>
    </lineage>
</organism>